<sequence>MQENVSMAVILGRVSLTRDEGGLFFYLRYNTRVIEIKRGIESWFVPCIYLEDILKVAAIELLPRFCLISMEKMNAKYHPPPPFHFMNSHTN</sequence>
<name>A0ACB9GUQ2_9ASTR</name>
<evidence type="ECO:0000313" key="2">
    <source>
        <dbReference type="Proteomes" id="UP001056120"/>
    </source>
</evidence>
<keyword evidence="2" id="KW-1185">Reference proteome</keyword>
<organism evidence="1 2">
    <name type="scientific">Smallanthus sonchifolius</name>
    <dbReference type="NCBI Taxonomy" id="185202"/>
    <lineage>
        <taxon>Eukaryota</taxon>
        <taxon>Viridiplantae</taxon>
        <taxon>Streptophyta</taxon>
        <taxon>Embryophyta</taxon>
        <taxon>Tracheophyta</taxon>
        <taxon>Spermatophyta</taxon>
        <taxon>Magnoliopsida</taxon>
        <taxon>eudicotyledons</taxon>
        <taxon>Gunneridae</taxon>
        <taxon>Pentapetalae</taxon>
        <taxon>asterids</taxon>
        <taxon>campanulids</taxon>
        <taxon>Asterales</taxon>
        <taxon>Asteraceae</taxon>
        <taxon>Asteroideae</taxon>
        <taxon>Heliantheae alliance</taxon>
        <taxon>Millerieae</taxon>
        <taxon>Smallanthus</taxon>
    </lineage>
</organism>
<accession>A0ACB9GUQ2</accession>
<proteinExistence type="predicted"/>
<gene>
    <name evidence="1" type="ORF">L1987_41586</name>
</gene>
<protein>
    <submittedName>
        <fullName evidence="1">Uncharacterized protein</fullName>
    </submittedName>
</protein>
<reference evidence="2" key="1">
    <citation type="journal article" date="2022" name="Mol. Ecol. Resour.">
        <title>The genomes of chicory, endive, great burdock and yacon provide insights into Asteraceae palaeo-polyploidization history and plant inulin production.</title>
        <authorList>
            <person name="Fan W."/>
            <person name="Wang S."/>
            <person name="Wang H."/>
            <person name="Wang A."/>
            <person name="Jiang F."/>
            <person name="Liu H."/>
            <person name="Zhao H."/>
            <person name="Xu D."/>
            <person name="Zhang Y."/>
        </authorList>
    </citation>
    <scope>NUCLEOTIDE SEQUENCE [LARGE SCALE GENOMIC DNA]</scope>
    <source>
        <strain evidence="2">cv. Yunnan</strain>
    </source>
</reference>
<dbReference type="EMBL" id="CM042030">
    <property type="protein sequence ID" value="KAI3787244.1"/>
    <property type="molecule type" value="Genomic_DNA"/>
</dbReference>
<comment type="caution">
    <text evidence="1">The sequence shown here is derived from an EMBL/GenBank/DDBJ whole genome shotgun (WGS) entry which is preliminary data.</text>
</comment>
<reference evidence="1 2" key="2">
    <citation type="journal article" date="2022" name="Mol. Ecol. Resour.">
        <title>The genomes of chicory, endive, great burdock and yacon provide insights into Asteraceae paleo-polyploidization history and plant inulin production.</title>
        <authorList>
            <person name="Fan W."/>
            <person name="Wang S."/>
            <person name="Wang H."/>
            <person name="Wang A."/>
            <person name="Jiang F."/>
            <person name="Liu H."/>
            <person name="Zhao H."/>
            <person name="Xu D."/>
            <person name="Zhang Y."/>
        </authorList>
    </citation>
    <scope>NUCLEOTIDE SEQUENCE [LARGE SCALE GENOMIC DNA]</scope>
    <source>
        <strain evidence="2">cv. Yunnan</strain>
        <tissue evidence="1">Leaves</tissue>
    </source>
</reference>
<dbReference type="Proteomes" id="UP001056120">
    <property type="component" value="Linkage Group LG13"/>
</dbReference>
<evidence type="ECO:0000313" key="1">
    <source>
        <dbReference type="EMBL" id="KAI3787244.1"/>
    </source>
</evidence>